<organism evidence="2 3">
    <name type="scientific">Streptomyces aurantiogriseus</name>
    <dbReference type="NCBI Taxonomy" id="66870"/>
    <lineage>
        <taxon>Bacteria</taxon>
        <taxon>Bacillati</taxon>
        <taxon>Actinomycetota</taxon>
        <taxon>Actinomycetes</taxon>
        <taxon>Kitasatosporales</taxon>
        <taxon>Streptomycetaceae</taxon>
        <taxon>Streptomyces</taxon>
    </lineage>
</organism>
<comment type="caution">
    <text evidence="2">The sequence shown here is derived from an EMBL/GenBank/DDBJ whole genome shotgun (WGS) entry which is preliminary data.</text>
</comment>
<keyword evidence="3" id="KW-1185">Reference proteome</keyword>
<gene>
    <name evidence="2" type="ORF">GCM10010251_97260</name>
</gene>
<accession>A0A918FQ06</accession>
<reference evidence="2" key="1">
    <citation type="journal article" date="2014" name="Int. J. Syst. Evol. Microbiol.">
        <title>Complete genome sequence of Corynebacterium casei LMG S-19264T (=DSM 44701T), isolated from a smear-ripened cheese.</title>
        <authorList>
            <consortium name="US DOE Joint Genome Institute (JGI-PGF)"/>
            <person name="Walter F."/>
            <person name="Albersmeier A."/>
            <person name="Kalinowski J."/>
            <person name="Ruckert C."/>
        </authorList>
    </citation>
    <scope>NUCLEOTIDE SEQUENCE</scope>
    <source>
        <strain evidence="2">JCM 4346</strain>
    </source>
</reference>
<evidence type="ECO:0000313" key="2">
    <source>
        <dbReference type="EMBL" id="GGR65311.1"/>
    </source>
</evidence>
<sequence length="103" mass="10258">MDGAGQGSRRPDQPAYRIGDDLDVHAVPAVFAGVVGLLVGDPVDRDQGAVEDRVREQADSGHRRGQVVGGGGEQVDGLADVAPGGGDTDLESGGQAGQGVAVA</sequence>
<dbReference type="AlphaFoldDB" id="A0A918FQ06"/>
<name>A0A918FQ06_9ACTN</name>
<proteinExistence type="predicted"/>
<dbReference type="EMBL" id="BMSX01000059">
    <property type="protein sequence ID" value="GGR65311.1"/>
    <property type="molecule type" value="Genomic_DNA"/>
</dbReference>
<dbReference type="Proteomes" id="UP000658320">
    <property type="component" value="Unassembled WGS sequence"/>
</dbReference>
<feature type="region of interest" description="Disordered" evidence="1">
    <location>
        <begin position="42"/>
        <end position="103"/>
    </location>
</feature>
<protein>
    <submittedName>
        <fullName evidence="2">Uncharacterized protein</fullName>
    </submittedName>
</protein>
<feature type="compositionally biased region" description="Basic and acidic residues" evidence="1">
    <location>
        <begin position="42"/>
        <end position="62"/>
    </location>
</feature>
<evidence type="ECO:0000313" key="3">
    <source>
        <dbReference type="Proteomes" id="UP000658320"/>
    </source>
</evidence>
<reference evidence="2" key="2">
    <citation type="submission" date="2020-09" db="EMBL/GenBank/DDBJ databases">
        <authorList>
            <person name="Sun Q."/>
            <person name="Ohkuma M."/>
        </authorList>
    </citation>
    <scope>NUCLEOTIDE SEQUENCE</scope>
    <source>
        <strain evidence="2">JCM 4346</strain>
    </source>
</reference>
<evidence type="ECO:0000256" key="1">
    <source>
        <dbReference type="SAM" id="MobiDB-lite"/>
    </source>
</evidence>